<dbReference type="AlphaFoldDB" id="A0A5B7F9C4"/>
<proteinExistence type="predicted"/>
<reference evidence="1 2" key="1">
    <citation type="submission" date="2019-05" db="EMBL/GenBank/DDBJ databases">
        <title>Another draft genome of Portunus trituberculatus and its Hox gene families provides insights of decapod evolution.</title>
        <authorList>
            <person name="Jeong J.-H."/>
            <person name="Song I."/>
            <person name="Kim S."/>
            <person name="Choi T."/>
            <person name="Kim D."/>
            <person name="Ryu S."/>
            <person name="Kim W."/>
        </authorList>
    </citation>
    <scope>NUCLEOTIDE SEQUENCE [LARGE SCALE GENOMIC DNA]</scope>
    <source>
        <tissue evidence="1">Muscle</tissue>
    </source>
</reference>
<comment type="caution">
    <text evidence="1">The sequence shown here is derived from an EMBL/GenBank/DDBJ whole genome shotgun (WGS) entry which is preliminary data.</text>
</comment>
<dbReference type="EMBL" id="VSRR010005227">
    <property type="protein sequence ID" value="MPC41896.1"/>
    <property type="molecule type" value="Genomic_DNA"/>
</dbReference>
<name>A0A5B7F9C4_PORTR</name>
<sequence length="63" mass="7239">MYGMDVIAWNESEIDKLKVGQNRMGTMALNAPRYTAVEALRGDMGWSSFRKRLVKATLRYKRG</sequence>
<organism evidence="1 2">
    <name type="scientific">Portunus trituberculatus</name>
    <name type="common">Swimming crab</name>
    <name type="synonym">Neptunus trituberculatus</name>
    <dbReference type="NCBI Taxonomy" id="210409"/>
    <lineage>
        <taxon>Eukaryota</taxon>
        <taxon>Metazoa</taxon>
        <taxon>Ecdysozoa</taxon>
        <taxon>Arthropoda</taxon>
        <taxon>Crustacea</taxon>
        <taxon>Multicrustacea</taxon>
        <taxon>Malacostraca</taxon>
        <taxon>Eumalacostraca</taxon>
        <taxon>Eucarida</taxon>
        <taxon>Decapoda</taxon>
        <taxon>Pleocyemata</taxon>
        <taxon>Brachyura</taxon>
        <taxon>Eubrachyura</taxon>
        <taxon>Portunoidea</taxon>
        <taxon>Portunidae</taxon>
        <taxon>Portuninae</taxon>
        <taxon>Portunus</taxon>
    </lineage>
</organism>
<protein>
    <submittedName>
        <fullName evidence="1">Uncharacterized protein</fullName>
    </submittedName>
</protein>
<evidence type="ECO:0000313" key="1">
    <source>
        <dbReference type="EMBL" id="MPC41896.1"/>
    </source>
</evidence>
<accession>A0A5B7F9C4</accession>
<gene>
    <name evidence="1" type="ORF">E2C01_035504</name>
</gene>
<evidence type="ECO:0000313" key="2">
    <source>
        <dbReference type="Proteomes" id="UP000324222"/>
    </source>
</evidence>
<keyword evidence="2" id="KW-1185">Reference proteome</keyword>
<dbReference type="Proteomes" id="UP000324222">
    <property type="component" value="Unassembled WGS sequence"/>
</dbReference>